<comment type="caution">
    <text evidence="3">The sequence shown here is derived from an EMBL/GenBank/DDBJ whole genome shotgun (WGS) entry which is preliminary data.</text>
</comment>
<proteinExistence type="predicted"/>
<feature type="chain" id="PRO_5023096929" evidence="2">
    <location>
        <begin position="26"/>
        <end position="728"/>
    </location>
</feature>
<feature type="signal peptide" evidence="2">
    <location>
        <begin position="1"/>
        <end position="25"/>
    </location>
</feature>
<feature type="compositionally biased region" description="Polar residues" evidence="1">
    <location>
        <begin position="36"/>
        <end position="57"/>
    </location>
</feature>
<evidence type="ECO:0000256" key="1">
    <source>
        <dbReference type="SAM" id="MobiDB-lite"/>
    </source>
</evidence>
<evidence type="ECO:0000256" key="2">
    <source>
        <dbReference type="SAM" id="SignalP"/>
    </source>
</evidence>
<evidence type="ECO:0000313" key="4">
    <source>
        <dbReference type="Proteomes" id="UP000325313"/>
    </source>
</evidence>
<feature type="compositionally biased region" description="Basic and acidic residues" evidence="1">
    <location>
        <begin position="59"/>
        <end position="81"/>
    </location>
</feature>
<dbReference type="Proteomes" id="UP000325313">
    <property type="component" value="Unassembled WGS sequence"/>
</dbReference>
<dbReference type="AlphaFoldDB" id="A0A5B0LXH9"/>
<reference evidence="3 4" key="1">
    <citation type="submission" date="2019-05" db="EMBL/GenBank/DDBJ databases">
        <title>Emergence of the Ug99 lineage of the wheat stem rust pathogen through somatic hybridization.</title>
        <authorList>
            <person name="Li F."/>
            <person name="Upadhyaya N.M."/>
            <person name="Sperschneider J."/>
            <person name="Matny O."/>
            <person name="Nguyen-Phuc H."/>
            <person name="Mago R."/>
            <person name="Raley C."/>
            <person name="Miller M.E."/>
            <person name="Silverstein K.A.T."/>
            <person name="Henningsen E."/>
            <person name="Hirsch C.D."/>
            <person name="Visser B."/>
            <person name="Pretorius Z.A."/>
            <person name="Steffenson B.J."/>
            <person name="Schwessinger B."/>
            <person name="Dodds P.N."/>
            <person name="Figueroa M."/>
        </authorList>
    </citation>
    <scope>NUCLEOTIDE SEQUENCE [LARGE SCALE GENOMIC DNA]</scope>
    <source>
        <strain evidence="3 4">Ug99</strain>
    </source>
</reference>
<keyword evidence="2" id="KW-0732">Signal</keyword>
<dbReference type="EMBL" id="VDEP01000505">
    <property type="protein sequence ID" value="KAA1068583.1"/>
    <property type="molecule type" value="Genomic_DNA"/>
</dbReference>
<accession>A0A5B0LXH9</accession>
<name>A0A5B0LXH9_PUCGR</name>
<evidence type="ECO:0000313" key="3">
    <source>
        <dbReference type="EMBL" id="KAA1068583.1"/>
    </source>
</evidence>
<protein>
    <submittedName>
        <fullName evidence="3">Uncharacterized protein</fullName>
    </submittedName>
</protein>
<organism evidence="3 4">
    <name type="scientific">Puccinia graminis f. sp. tritici</name>
    <dbReference type="NCBI Taxonomy" id="56615"/>
    <lineage>
        <taxon>Eukaryota</taxon>
        <taxon>Fungi</taxon>
        <taxon>Dikarya</taxon>
        <taxon>Basidiomycota</taxon>
        <taxon>Pucciniomycotina</taxon>
        <taxon>Pucciniomycetes</taxon>
        <taxon>Pucciniales</taxon>
        <taxon>Pucciniaceae</taxon>
        <taxon>Puccinia</taxon>
    </lineage>
</organism>
<gene>
    <name evidence="3" type="ORF">PGTUg99_032559</name>
</gene>
<sequence>MYTTTYKSMLGVLLILYNCVFFALAETVPGFRSGGSHTSHNLRNFNPKLQSTETSTGFRDMKAAETSKKSEVTPSAKDSKKVSPRLSAQIAKGKKSVITDLDLAAKDIAITKFTKARKNLEGLDKINKQIHNKIISSSEELEILKILLKDHFVSELKKYGLTGSYQSRRVGALKGMGEKISSTLLSIWESAKEEFKSEHLSSKLDHVLHHSLPREQSHKDRHVFLLLKKLRKRLKEDRDLFKERERTTINRLSVIENTGFEFSSEEVHLIGNMARRKPYLTRNDGLLVSKISRKPLAQRMVPKIRELKSHFLRINKESEDLTIVQILKVLEWLEQKAKDGEPWTKGEVKIHSNISRMKGLQYIPKDFFEEEKFSLQNLSDKRDLQNKQKIYFQAFAALCADPKPCSEAKQVLEKLNDWWNDGKLSYDKKVSHLVLTQNQMEIIQNYSYQYKTQLNHMVKVHESMKKLEKSWNQLRNMEEFVEAPCEELSVSRRYYAAVVLNLMEMLNLKISVTNKNYLNEFKRSLQLKEITKREFGVLPIVHKMYQTSGFPGYLLECAAELNQKAYSLNSDMKYVDLLNHLNSQELDTLYQLQELTPADLTFTHQSNFAKTLQILRKADYRSKFKLELFNEENLFFLERLIKLQRQEIEFSKSKLWKIKNSSERIRQISGLKKSTKGKKINGQEVLKSPPSKEIRCYTCPSAVRLYAAEQNALPKDLKNGNTALIKFT</sequence>
<feature type="region of interest" description="Disordered" evidence="1">
    <location>
        <begin position="36"/>
        <end position="83"/>
    </location>
</feature>